<dbReference type="STRING" id="908937.Prede_0721"/>
<gene>
    <name evidence="2" type="ORF">HMPREF9136_0034</name>
</gene>
<accession>F9CZK7</accession>
<organism evidence="2 3">
    <name type="scientific">Prevotella dentalis (strain ATCC 49559 / DSM 3688 / JCM 13448 / NCTC 12043 / ES 2772)</name>
    <name type="common">Mitsuokella dentalis</name>
    <dbReference type="NCBI Taxonomy" id="908937"/>
    <lineage>
        <taxon>Bacteria</taxon>
        <taxon>Pseudomonadati</taxon>
        <taxon>Bacteroidota</taxon>
        <taxon>Bacteroidia</taxon>
        <taxon>Bacteroidales</taxon>
        <taxon>Prevotellaceae</taxon>
        <taxon>Prevotella</taxon>
    </lineage>
</organism>
<dbReference type="EMBL" id="AFPW01000001">
    <property type="protein sequence ID" value="EGQ17690.1"/>
    <property type="molecule type" value="Genomic_DNA"/>
</dbReference>
<protein>
    <recommendedName>
        <fullName evidence="4">Fimbrillin family protein</fullName>
    </recommendedName>
</protein>
<dbReference type="InterPro" id="IPR025049">
    <property type="entry name" value="Mfa-like_1"/>
</dbReference>
<comment type="caution">
    <text evidence="2">The sequence shown here is derived from an EMBL/GenBank/DDBJ whole genome shotgun (WGS) entry which is preliminary data.</text>
</comment>
<dbReference type="Pfam" id="PF13149">
    <property type="entry name" value="Mfa_like_1"/>
    <property type="match status" value="1"/>
</dbReference>
<evidence type="ECO:0000256" key="1">
    <source>
        <dbReference type="SAM" id="MobiDB-lite"/>
    </source>
</evidence>
<dbReference type="Proteomes" id="UP000007820">
    <property type="component" value="Unassembled WGS sequence"/>
</dbReference>
<sequence>MIKQQATTMIRFKEYLERRARRAAFVSVCLAGLTGLSLASCANEDLGKDNDKNGGDKGAAVSFNVSEAQNDAQEAAAKAMPGVPVTRAAFSEQLGMMNLTPEDLTTQRLAVKGAAGADLCLIETTIAGVNPMRQDNRTATAAERAEASGNGSKTSTDAATRANITTMTTLGHFSSYGYRDTSATSFSTTPNWFYNKDTNPDGTLVDPVYWSWTSHHFGRFYAVSPLVTAGYTRLTVSPETYASTPYVDFEVEPDVKNQKDLMTACSGVVEYASFGVPPTTNLKFRHALTAVRFKVGQNLSYSKTITKVEIIGAMGKGRYTLSADETGTGAAWSNLSAPQTFTLGGDGTVNVSTTAAVNQIILGNNGDNYTFYMIPQPLSGVSVKIHFSDGSTPITANLSGTWKPGTTKTYALSQNNSDWQYQLTTTSPAAVAYDQTSTDNYTVQSYREDPVTHVQQPVKWKVISYSESINGGATWGPETQTKPTWLTNLTTESGNGGTVAETGKATLKPDYTDQLAAYNNVLKTAPEKGNNSNYYNLANQTDGGTTIQNTANSYLISAPGYYRIPLVYGNAIHTTTASPTVGVDNPSSYKTSNSGTYILQHFKDHNEADITSPYINVQNAGAPATQASIVWSDHKGIVKDLSVTGSGNNSFVNFHIPADKICNANAVIAIKNASGTVMWSWHLWFDHAEALDVIPCTNFQNYIYKFTKRTLGFANLKWVGSTYDKPRVARVKVEQEIPNGSVKQTAVIDITQNPGSVKEISSTLYQFGRKDAFPGTNPVAEGSFNENGGDNMSIRNSIQNPNVFYFQDSSWYSNYNQYNLWSMDNTTTGLNDNAVIKTIYDPCPAGFKMPASNAFTGFTKTGQSGDPINATGAWDYGWNFNNKVSSPDATVYFPALGCRNYYSGLLLYVGYQGYYWSAVPRYTGLGCYLNFSNGYVNPQGTYTLSFAFSVRPVAEQ</sequence>
<dbReference type="CDD" id="cd13120">
    <property type="entry name" value="BF2867_like_N"/>
    <property type="match status" value="1"/>
</dbReference>
<dbReference type="eggNOG" id="ENOG5033PIC">
    <property type="taxonomic scope" value="Bacteria"/>
</dbReference>
<reference evidence="2 3" key="1">
    <citation type="submission" date="2011-04" db="EMBL/GenBank/DDBJ databases">
        <authorList>
            <person name="Muzny D."/>
            <person name="Qin X."/>
            <person name="Deng J."/>
            <person name="Jiang H."/>
            <person name="Liu Y."/>
            <person name="Qu J."/>
            <person name="Song X.-Z."/>
            <person name="Zhang L."/>
            <person name="Thornton R."/>
            <person name="Coyle M."/>
            <person name="Francisco L."/>
            <person name="Jackson L."/>
            <person name="Javaid M."/>
            <person name="Korchina V."/>
            <person name="Kovar C."/>
            <person name="Mata R."/>
            <person name="Mathew T."/>
            <person name="Ngo R."/>
            <person name="Nguyen L."/>
            <person name="Nguyen N."/>
            <person name="Okwuonu G."/>
            <person name="Ongeri F."/>
            <person name="Pham C."/>
            <person name="Simmons D."/>
            <person name="Wilczek-Boney K."/>
            <person name="Hale W."/>
            <person name="Jakkamsetti A."/>
            <person name="Pham P."/>
            <person name="Ruth R."/>
            <person name="San Lucas F."/>
            <person name="Warren J."/>
            <person name="Zhang J."/>
            <person name="Zhao Z."/>
            <person name="Zhou C."/>
            <person name="Zhu D."/>
            <person name="Lee S."/>
            <person name="Bess C."/>
            <person name="Blankenburg K."/>
            <person name="Forbes L."/>
            <person name="Fu Q."/>
            <person name="Gubbala S."/>
            <person name="Hirani K."/>
            <person name="Jayaseelan J.C."/>
            <person name="Lara F."/>
            <person name="Munidasa M."/>
            <person name="Palculict T."/>
            <person name="Patil S."/>
            <person name="Pu L.-L."/>
            <person name="Saada N."/>
            <person name="Tang L."/>
            <person name="Weissenberger G."/>
            <person name="Zhu Y."/>
            <person name="Hemphill L."/>
            <person name="Shang Y."/>
            <person name="Youmans B."/>
            <person name="Ayvaz T."/>
            <person name="Ross M."/>
            <person name="Santibanez J."/>
            <person name="Aqrawi P."/>
            <person name="Gross S."/>
            <person name="Joshi V."/>
            <person name="Fowler G."/>
            <person name="Nazareth L."/>
            <person name="Reid J."/>
            <person name="Worley K."/>
            <person name="Petrosino J."/>
            <person name="Highlander S."/>
            <person name="Gibbs R."/>
        </authorList>
    </citation>
    <scope>NUCLEOTIDE SEQUENCE [LARGE SCALE GENOMIC DNA]</scope>
    <source>
        <strain evidence="2 3">DSM 3688</strain>
    </source>
</reference>
<evidence type="ECO:0000313" key="2">
    <source>
        <dbReference type="EMBL" id="EGQ17690.1"/>
    </source>
</evidence>
<evidence type="ECO:0008006" key="4">
    <source>
        <dbReference type="Google" id="ProtNLM"/>
    </source>
</evidence>
<proteinExistence type="predicted"/>
<name>F9CZK7_PREDD</name>
<dbReference type="AlphaFoldDB" id="F9CZK7"/>
<feature type="region of interest" description="Disordered" evidence="1">
    <location>
        <begin position="133"/>
        <end position="156"/>
    </location>
</feature>
<evidence type="ECO:0000313" key="3">
    <source>
        <dbReference type="Proteomes" id="UP000007820"/>
    </source>
</evidence>